<dbReference type="InterPro" id="IPR016064">
    <property type="entry name" value="NAD/diacylglycerol_kinase_sf"/>
</dbReference>
<feature type="domain" description="DAGKc" evidence="5">
    <location>
        <begin position="17"/>
        <end position="146"/>
    </location>
</feature>
<dbReference type="Pfam" id="PF19279">
    <property type="entry name" value="YegS_C"/>
    <property type="match status" value="1"/>
</dbReference>
<dbReference type="PANTHER" id="PTHR12358:SF106">
    <property type="entry name" value="LIPID KINASE YEGS"/>
    <property type="match status" value="1"/>
</dbReference>
<evidence type="ECO:0000256" key="1">
    <source>
        <dbReference type="ARBA" id="ARBA00022679"/>
    </source>
</evidence>
<dbReference type="InterPro" id="IPR017438">
    <property type="entry name" value="ATP-NAD_kinase_N"/>
</dbReference>
<reference evidence="6 7" key="1">
    <citation type="journal article" date="2010" name="BMC Genomics">
        <title>Metabolic flexibility revealed in the genome of the cyst-forming alpha-1 proteobacterium Rhodospirillum centenum.</title>
        <authorList>
            <person name="Lu Y.K."/>
            <person name="Marden J."/>
            <person name="Han M."/>
            <person name="Swingley W.D."/>
            <person name="Mastrian S.D."/>
            <person name="Chowdhury S.R."/>
            <person name="Hao J."/>
            <person name="Helmy T."/>
            <person name="Kim S."/>
            <person name="Kurdoglu A.A."/>
            <person name="Matthies H.J."/>
            <person name="Rollo D."/>
            <person name="Stothard P."/>
            <person name="Blankenship R.E."/>
            <person name="Bauer C.E."/>
            <person name="Touchman J.W."/>
        </authorList>
    </citation>
    <scope>NUCLEOTIDE SEQUENCE [LARGE SCALE GENOMIC DNA]</scope>
    <source>
        <strain evidence="7">ATCC 51521 / SW</strain>
    </source>
</reference>
<dbReference type="PROSITE" id="PS50146">
    <property type="entry name" value="DAGK"/>
    <property type="match status" value="1"/>
</dbReference>
<dbReference type="GO" id="GO:0005886">
    <property type="term" value="C:plasma membrane"/>
    <property type="evidence" value="ECO:0007669"/>
    <property type="project" value="TreeGrafter"/>
</dbReference>
<dbReference type="KEGG" id="rce:RC1_2248"/>
<name>B6IPD3_RHOCS</name>
<evidence type="ECO:0000256" key="3">
    <source>
        <dbReference type="ARBA" id="ARBA00022777"/>
    </source>
</evidence>
<dbReference type="InterPro" id="IPR001206">
    <property type="entry name" value="Diacylglycerol_kinase_cat_dom"/>
</dbReference>
<dbReference type="Gene3D" id="3.40.50.10330">
    <property type="entry name" value="Probable inorganic polyphosphate/atp-NAD kinase, domain 1"/>
    <property type="match status" value="1"/>
</dbReference>
<dbReference type="AlphaFoldDB" id="B6IPD3"/>
<organism evidence="6 7">
    <name type="scientific">Rhodospirillum centenum (strain ATCC 51521 / SW)</name>
    <dbReference type="NCBI Taxonomy" id="414684"/>
    <lineage>
        <taxon>Bacteria</taxon>
        <taxon>Pseudomonadati</taxon>
        <taxon>Pseudomonadota</taxon>
        <taxon>Alphaproteobacteria</taxon>
        <taxon>Rhodospirillales</taxon>
        <taxon>Rhodospirillaceae</taxon>
        <taxon>Rhodospirillum</taxon>
    </lineage>
</organism>
<keyword evidence="3" id="KW-0418">Kinase</keyword>
<dbReference type="InterPro" id="IPR045540">
    <property type="entry name" value="YegS/DAGK_C"/>
</dbReference>
<accession>B6IPD3</accession>
<dbReference type="RefSeq" id="WP_012567420.1">
    <property type="nucleotide sequence ID" value="NC_011420.2"/>
</dbReference>
<dbReference type="EMBL" id="CP000613">
    <property type="protein sequence ID" value="ACI99635.1"/>
    <property type="molecule type" value="Genomic_DNA"/>
</dbReference>
<dbReference type="GO" id="GO:0005524">
    <property type="term" value="F:ATP binding"/>
    <property type="evidence" value="ECO:0007669"/>
    <property type="project" value="UniProtKB-KW"/>
</dbReference>
<proteinExistence type="predicted"/>
<dbReference type="SMART" id="SM00046">
    <property type="entry name" value="DAGKc"/>
    <property type="match status" value="1"/>
</dbReference>
<evidence type="ECO:0000256" key="4">
    <source>
        <dbReference type="ARBA" id="ARBA00022840"/>
    </source>
</evidence>
<dbReference type="PANTHER" id="PTHR12358">
    <property type="entry name" value="SPHINGOSINE KINASE"/>
    <property type="match status" value="1"/>
</dbReference>
<evidence type="ECO:0000313" key="6">
    <source>
        <dbReference type="EMBL" id="ACI99635.1"/>
    </source>
</evidence>
<gene>
    <name evidence="6" type="ordered locus">RC1_2248</name>
</gene>
<dbReference type="HOGENOM" id="CLU_045532_2_1_5"/>
<protein>
    <recommendedName>
        <fullName evidence="5">DAGKc domain-containing protein</fullName>
    </recommendedName>
</protein>
<dbReference type="STRING" id="414684.RC1_2248"/>
<keyword evidence="7" id="KW-1185">Reference proteome</keyword>
<dbReference type="Pfam" id="PF00781">
    <property type="entry name" value="DAGK_cat"/>
    <property type="match status" value="1"/>
</dbReference>
<dbReference type="Proteomes" id="UP000001591">
    <property type="component" value="Chromosome"/>
</dbReference>
<keyword evidence="1" id="KW-0808">Transferase</keyword>
<dbReference type="Gene3D" id="2.60.200.40">
    <property type="match status" value="1"/>
</dbReference>
<keyword evidence="4" id="KW-0067">ATP-binding</keyword>
<sequence>MTVVVPSLPGLPPTLPGAGRRLLLIHNPTAGFRRPGFLRRTVQALRDSGCRLELRETAARGDAERFAREAADVDAVVAAGGDGTVNEVVNGLGARPAPLPLGVIPLGTANVLAGELGLPERPAALAALLATGPVRLIHPGRAGGRFFTMMAGAGLDAAVVERVNPRLKRLTGKGAYVVETLGQLLAGPRPVYTVTVEDAAGGVERVRAASCIVAKGHFYGGRFVLAPQADLERPQLHACLFECGGRAAALAYSAGMVLGLLERLPGFRVLPAVRVGIDGPAGEPVQGDGDVIARLPVEIALAPSGLPVIAPPPPAR</sequence>
<keyword evidence="2" id="KW-0547">Nucleotide-binding</keyword>
<evidence type="ECO:0000259" key="5">
    <source>
        <dbReference type="PROSITE" id="PS50146"/>
    </source>
</evidence>
<dbReference type="GO" id="GO:0016301">
    <property type="term" value="F:kinase activity"/>
    <property type="evidence" value="ECO:0007669"/>
    <property type="project" value="UniProtKB-KW"/>
</dbReference>
<dbReference type="eggNOG" id="COG1597">
    <property type="taxonomic scope" value="Bacteria"/>
</dbReference>
<dbReference type="InterPro" id="IPR050187">
    <property type="entry name" value="Lipid_Phosphate_FormReg"/>
</dbReference>
<dbReference type="SUPFAM" id="SSF111331">
    <property type="entry name" value="NAD kinase/diacylglycerol kinase-like"/>
    <property type="match status" value="1"/>
</dbReference>
<evidence type="ECO:0000313" key="7">
    <source>
        <dbReference type="Proteomes" id="UP000001591"/>
    </source>
</evidence>
<evidence type="ECO:0000256" key="2">
    <source>
        <dbReference type="ARBA" id="ARBA00022741"/>
    </source>
</evidence>